<evidence type="ECO:0000313" key="1">
    <source>
        <dbReference type="EMBL" id="KRY62740.1"/>
    </source>
</evidence>
<organism evidence="1 2">
    <name type="scientific">Trichinella zimbabwensis</name>
    <dbReference type="NCBI Taxonomy" id="268475"/>
    <lineage>
        <taxon>Eukaryota</taxon>
        <taxon>Metazoa</taxon>
        <taxon>Ecdysozoa</taxon>
        <taxon>Nematoda</taxon>
        <taxon>Enoplea</taxon>
        <taxon>Dorylaimia</taxon>
        <taxon>Trichinellida</taxon>
        <taxon>Trichinellidae</taxon>
        <taxon>Trichinella</taxon>
    </lineage>
</organism>
<sequence>LGAQRAIFAKIFCKVVFRTFQGELSKIWVLRGRFSRKFSEKSFFALFRAN</sequence>
<gene>
    <name evidence="1" type="ORF">T11_6980</name>
</gene>
<proteinExistence type="predicted"/>
<evidence type="ECO:0000313" key="2">
    <source>
        <dbReference type="Proteomes" id="UP000055024"/>
    </source>
</evidence>
<dbReference type="Proteomes" id="UP000055024">
    <property type="component" value="Unassembled WGS sequence"/>
</dbReference>
<keyword evidence="2" id="KW-1185">Reference proteome</keyword>
<dbReference type="EMBL" id="JYDP01009344">
    <property type="protein sequence ID" value="KRY62740.1"/>
    <property type="molecule type" value="Genomic_DNA"/>
</dbReference>
<comment type="caution">
    <text evidence="1">The sequence shown here is derived from an EMBL/GenBank/DDBJ whole genome shotgun (WGS) entry which is preliminary data.</text>
</comment>
<protein>
    <submittedName>
        <fullName evidence="1">Uncharacterized protein</fullName>
    </submittedName>
</protein>
<feature type="non-terminal residue" evidence="1">
    <location>
        <position position="1"/>
    </location>
</feature>
<name>A0A0V1DMT8_9BILA</name>
<feature type="non-terminal residue" evidence="1">
    <location>
        <position position="50"/>
    </location>
</feature>
<dbReference type="AlphaFoldDB" id="A0A0V1DMT8"/>
<accession>A0A0V1DMT8</accession>
<reference evidence="1 2" key="1">
    <citation type="submission" date="2015-01" db="EMBL/GenBank/DDBJ databases">
        <title>Evolution of Trichinella species and genotypes.</title>
        <authorList>
            <person name="Korhonen P.K."/>
            <person name="Edoardo P."/>
            <person name="Giuseppe L.R."/>
            <person name="Gasser R.B."/>
        </authorList>
    </citation>
    <scope>NUCLEOTIDE SEQUENCE [LARGE SCALE GENOMIC DNA]</scope>
    <source>
        <strain evidence="1">ISS1029</strain>
    </source>
</reference>